<dbReference type="PANTHER" id="PTHR42721">
    <property type="entry name" value="SUGAR HYDROLASE-RELATED"/>
    <property type="match status" value="1"/>
</dbReference>
<evidence type="ECO:0000256" key="1">
    <source>
        <dbReference type="ARBA" id="ARBA00005336"/>
    </source>
</evidence>
<dbReference type="Proteomes" id="UP000323930">
    <property type="component" value="Unassembled WGS sequence"/>
</dbReference>
<dbReference type="GO" id="GO:0045493">
    <property type="term" value="P:xylan catabolic process"/>
    <property type="evidence" value="ECO:0007669"/>
    <property type="project" value="InterPro"/>
</dbReference>
<dbReference type="InterPro" id="IPR044993">
    <property type="entry name" value="BXL"/>
</dbReference>
<feature type="domain" description="Fibronectin type III-like" evidence="5">
    <location>
        <begin position="632"/>
        <end position="702"/>
    </location>
</feature>
<dbReference type="RefSeq" id="WP_148542408.1">
    <property type="nucleotide sequence ID" value="NZ_VSDQ01000679.1"/>
</dbReference>
<keyword evidence="2 4" id="KW-0732">Signal</keyword>
<dbReference type="InterPro" id="IPR001764">
    <property type="entry name" value="Glyco_hydro_3_N"/>
</dbReference>
<dbReference type="GO" id="GO:0046556">
    <property type="term" value="F:alpha-L-arabinofuranosidase activity"/>
    <property type="evidence" value="ECO:0007669"/>
    <property type="project" value="TreeGrafter"/>
</dbReference>
<gene>
    <name evidence="6" type="ORF">FUA24_11520</name>
</gene>
<dbReference type="PANTHER" id="PTHR42721:SF3">
    <property type="entry name" value="BETA-D-XYLOSIDASE 5-RELATED"/>
    <property type="match status" value="1"/>
</dbReference>
<dbReference type="Gene3D" id="2.60.40.10">
    <property type="entry name" value="Immunoglobulins"/>
    <property type="match status" value="1"/>
</dbReference>
<dbReference type="InterPro" id="IPR036962">
    <property type="entry name" value="Glyco_hydro_3_N_sf"/>
</dbReference>
<dbReference type="Gene3D" id="3.20.20.300">
    <property type="entry name" value="Glycoside hydrolase, family 3, N-terminal domain"/>
    <property type="match status" value="1"/>
</dbReference>
<dbReference type="PRINTS" id="PR00133">
    <property type="entry name" value="GLHYDRLASE3"/>
</dbReference>
<dbReference type="SUPFAM" id="SSF52279">
    <property type="entry name" value="Beta-D-glucan exohydrolase, C-terminal domain"/>
    <property type="match status" value="1"/>
</dbReference>
<evidence type="ECO:0000313" key="6">
    <source>
        <dbReference type="EMBL" id="TYA73970.1"/>
    </source>
</evidence>
<comment type="caution">
    <text evidence="6">The sequence shown here is derived from an EMBL/GenBank/DDBJ whole genome shotgun (WGS) entry which is preliminary data.</text>
</comment>
<feature type="signal peptide" evidence="4">
    <location>
        <begin position="1"/>
        <end position="20"/>
    </location>
</feature>
<evidence type="ECO:0000313" key="7">
    <source>
        <dbReference type="Proteomes" id="UP000323930"/>
    </source>
</evidence>
<proteinExistence type="inferred from homology"/>
<organism evidence="6 7">
    <name type="scientific">Seonamhaeicola marinus</name>
    <dbReference type="NCBI Taxonomy" id="1912246"/>
    <lineage>
        <taxon>Bacteria</taxon>
        <taxon>Pseudomonadati</taxon>
        <taxon>Bacteroidota</taxon>
        <taxon>Flavobacteriia</taxon>
        <taxon>Flavobacteriales</taxon>
        <taxon>Flavobacteriaceae</taxon>
    </lineage>
</organism>
<dbReference type="InterPro" id="IPR013783">
    <property type="entry name" value="Ig-like_fold"/>
</dbReference>
<dbReference type="OrthoDB" id="9805821at2"/>
<name>A0A5D0HSN1_9FLAO</name>
<dbReference type="GO" id="GO:0009044">
    <property type="term" value="F:xylan 1,4-beta-xylosidase activity"/>
    <property type="evidence" value="ECO:0007669"/>
    <property type="project" value="InterPro"/>
</dbReference>
<dbReference type="GO" id="GO:0031222">
    <property type="term" value="P:arabinan catabolic process"/>
    <property type="evidence" value="ECO:0007669"/>
    <property type="project" value="TreeGrafter"/>
</dbReference>
<dbReference type="InterPro" id="IPR026891">
    <property type="entry name" value="Fn3-like"/>
</dbReference>
<comment type="similarity">
    <text evidence="1">Belongs to the glycosyl hydrolase 3 family.</text>
</comment>
<evidence type="ECO:0000256" key="2">
    <source>
        <dbReference type="ARBA" id="ARBA00022729"/>
    </source>
</evidence>
<accession>A0A5D0HSN1</accession>
<dbReference type="GO" id="GO:0008422">
    <property type="term" value="F:beta-glucosidase activity"/>
    <property type="evidence" value="ECO:0007669"/>
    <property type="project" value="UniProtKB-ARBA"/>
</dbReference>
<evidence type="ECO:0000256" key="4">
    <source>
        <dbReference type="SAM" id="SignalP"/>
    </source>
</evidence>
<dbReference type="AlphaFoldDB" id="A0A5D0HSN1"/>
<dbReference type="Pfam" id="PF00933">
    <property type="entry name" value="Glyco_hydro_3"/>
    <property type="match status" value="1"/>
</dbReference>
<dbReference type="Pfam" id="PF14310">
    <property type="entry name" value="Fn3-like"/>
    <property type="match status" value="1"/>
</dbReference>
<dbReference type="InterPro" id="IPR017853">
    <property type="entry name" value="GH"/>
</dbReference>
<protein>
    <submittedName>
        <fullName evidence="6">Glycoside hydrolase family 3 protein</fullName>
    </submittedName>
</protein>
<feature type="chain" id="PRO_5023033393" evidence="4">
    <location>
        <begin position="21"/>
        <end position="868"/>
    </location>
</feature>
<keyword evidence="3 6" id="KW-0378">Hydrolase</keyword>
<dbReference type="SUPFAM" id="SSF51445">
    <property type="entry name" value="(Trans)glycosidases"/>
    <property type="match status" value="1"/>
</dbReference>
<reference evidence="6 7" key="1">
    <citation type="submission" date="2019-08" db="EMBL/GenBank/DDBJ databases">
        <title>Seonamhaeicola sediminis sp. nov., isolated from marine sediment.</title>
        <authorList>
            <person name="Cao W.R."/>
        </authorList>
    </citation>
    <scope>NUCLEOTIDE SEQUENCE [LARGE SCALE GENOMIC DNA]</scope>
    <source>
        <strain evidence="6 7">B011</strain>
    </source>
</reference>
<dbReference type="FunFam" id="2.60.40.10:FF:000495">
    <property type="entry name" value="Periplasmic beta-glucosidase"/>
    <property type="match status" value="1"/>
</dbReference>
<keyword evidence="7" id="KW-1185">Reference proteome</keyword>
<sequence>MRFFKMAFCMLFFLVGVLTSGGQTWKNPNAEVNDRVEDLLSKMTLDEKISYCGSAIEGIERLDIPSFMWYGEALHGLKAWNCTQFPQNNAMGSTWNPDLMFDVATAISNEARALKNAGKKEVMMFSPTVNMARDPRWGRNEECYSEDPHLMSEMARMYIRGMQGNDPKYVKTVTTVKHYVANNIDSRREFSHSLVRRKDLYEYYFPAYKTCIVDEEATGIMTALNGVNGVPCSANEWLVNGVLRGEWGFEGYVIADWAAIQGVEKRMRFAQTQEEAAAMAIKAGLDQECFRHKTRKAPFVKALKPAIEQGLLTEEELNVSVRRLLRLRFKTGDFDDPSLNPYSKIPTSVLECDTHKQLALKAAEQSIVLLKNDNNILPLKNDDSKLAVIGPFANRCWLGIYSGNPKTKVSPLEGIKKRAKGEVSFAEGCSVTGDAQDEQKINEAVALAKKSDYVVLVVGNDESTATETRDRMSLSLPGKQHKLIKAVKAVNKNVILVVIPSGSTSIGWEQENLPGIICAWANGQEQGTALAKVLFGDINPGGKLNTSWVRSEKDLPHMTDYNVQTWKDDYGPEVGRTYMYSKKKPLYPFGFGLSYTKFEISDLKVSKSRVKPNTSIEVTAEVANVGKRDGDEIVQVYVRDVKSSEVTPIKALKGFKRLSIPAGKNRKVSIKLPYEAFSYYNVKSKQFEVEGGDFEIMIGQSSETIVATKMISVEGGTIPKIKVGQKSGYYNADDANRSKSWDYLYKAGTFNSTNGDKDKNESSNWIEYEITFIDPGVYVNTWDAELSFKSTTKNAVIEASMLGIKIDTYDVAQKKAQAIKIPIPPEYGKPVRLRIKTLTGHVEHEAIKIIPPGGKKPFIISKVVNRSE</sequence>
<dbReference type="EMBL" id="VSDQ01000679">
    <property type="protein sequence ID" value="TYA73970.1"/>
    <property type="molecule type" value="Genomic_DNA"/>
</dbReference>
<dbReference type="Gene3D" id="3.40.50.1700">
    <property type="entry name" value="Glycoside hydrolase family 3 C-terminal domain"/>
    <property type="match status" value="1"/>
</dbReference>
<evidence type="ECO:0000256" key="3">
    <source>
        <dbReference type="ARBA" id="ARBA00022801"/>
    </source>
</evidence>
<dbReference type="InterPro" id="IPR002772">
    <property type="entry name" value="Glyco_hydro_3_C"/>
</dbReference>
<evidence type="ECO:0000259" key="5">
    <source>
        <dbReference type="SMART" id="SM01217"/>
    </source>
</evidence>
<dbReference type="SMART" id="SM01217">
    <property type="entry name" value="Fn3_like"/>
    <property type="match status" value="1"/>
</dbReference>
<dbReference type="Pfam" id="PF01915">
    <property type="entry name" value="Glyco_hydro_3_C"/>
    <property type="match status" value="1"/>
</dbReference>
<dbReference type="InterPro" id="IPR036881">
    <property type="entry name" value="Glyco_hydro_3_C_sf"/>
</dbReference>